<dbReference type="EMBL" id="JAYJLD010000022">
    <property type="protein sequence ID" value="MEB3102774.1"/>
    <property type="molecule type" value="Genomic_DNA"/>
</dbReference>
<dbReference type="Proteomes" id="UP001310386">
    <property type="component" value="Unassembled WGS sequence"/>
</dbReference>
<evidence type="ECO:0000313" key="3">
    <source>
        <dbReference type="Proteomes" id="UP001310386"/>
    </source>
</evidence>
<dbReference type="Pfam" id="PF11167">
    <property type="entry name" value="DUF2953"/>
    <property type="match status" value="1"/>
</dbReference>
<protein>
    <submittedName>
        <fullName evidence="2">DUF2953 domain-containing protein</fullName>
    </submittedName>
</protein>
<accession>A0ABU5ZJT9</accession>
<feature type="transmembrane region" description="Helical" evidence="1">
    <location>
        <begin position="6"/>
        <end position="28"/>
    </location>
</feature>
<evidence type="ECO:0000313" key="2">
    <source>
        <dbReference type="EMBL" id="MEB3102774.1"/>
    </source>
</evidence>
<organism evidence="2 3">
    <name type="scientific">Ferviditalea candida</name>
    <dbReference type="NCBI Taxonomy" id="3108399"/>
    <lineage>
        <taxon>Bacteria</taxon>
        <taxon>Bacillati</taxon>
        <taxon>Bacillota</taxon>
        <taxon>Bacilli</taxon>
        <taxon>Bacillales</taxon>
        <taxon>Paenibacillaceae</taxon>
        <taxon>Ferviditalea</taxon>
    </lineage>
</organism>
<comment type="caution">
    <text evidence="2">The sequence shown here is derived from an EMBL/GenBank/DDBJ whole genome shotgun (WGS) entry which is preliminary data.</text>
</comment>
<reference evidence="2" key="1">
    <citation type="submission" date="2023-12" db="EMBL/GenBank/DDBJ databases">
        <title>Fervidustalea candida gen. nov., sp. nov., a novel member of the family Paenibacillaceae isolated from a geothermal area.</title>
        <authorList>
            <person name="Li W.-J."/>
            <person name="Jiao J.-Y."/>
            <person name="Chen Y."/>
        </authorList>
    </citation>
    <scope>NUCLEOTIDE SEQUENCE</scope>
    <source>
        <strain evidence="2">SYSU GA230002</strain>
    </source>
</reference>
<evidence type="ECO:0000256" key="1">
    <source>
        <dbReference type="SAM" id="Phobius"/>
    </source>
</evidence>
<gene>
    <name evidence="2" type="ORF">VF724_13980</name>
</gene>
<name>A0ABU5ZJT9_9BACL</name>
<sequence length="226" mass="26329">MYWIVSLGLLAVLIVLIWMSRITIKLFFSREQDNDRLYADFRGLFGLARFRFEVPAIRFKNLQKGVRLQNESAWHAGKETMSEEKGKQRINREKIIRYYREFKMLADHVFDLHGWIKDVLVKVKCTSLRWQTFIGLEDAADTAVTAGLIWGLKASILGFASKYFCMKETPEFAVIPQFTQFRFSTELQCIFEFRLGVAIQAGLILLVRIMKVKGGLKTWQNILFKA</sequence>
<dbReference type="RefSeq" id="WP_371754896.1">
    <property type="nucleotide sequence ID" value="NZ_JAYJLD010000022.1"/>
</dbReference>
<keyword evidence="1" id="KW-0472">Membrane</keyword>
<keyword evidence="1" id="KW-0812">Transmembrane</keyword>
<keyword evidence="3" id="KW-1185">Reference proteome</keyword>
<dbReference type="InterPro" id="IPR021338">
    <property type="entry name" value="DUF2953"/>
</dbReference>
<keyword evidence="1" id="KW-1133">Transmembrane helix</keyword>
<proteinExistence type="predicted"/>